<sequence length="106" mass="11560">MASRSLRLHLSRSLFRRLQPLCPSPPRCPRLPGRSRPRPRPRLLLSRSAGRACRAPVATLPVPAALGTAAAALPLLGTTDPAATGHVRTDPAPSWYPPELPLSWWF</sequence>
<protein>
    <submittedName>
        <fullName evidence="1">Uncharacterized protein</fullName>
    </submittedName>
</protein>
<dbReference type="EMBL" id="QUSF01001075">
    <property type="protein sequence ID" value="RLV71482.1"/>
    <property type="molecule type" value="Genomic_DNA"/>
</dbReference>
<evidence type="ECO:0000313" key="1">
    <source>
        <dbReference type="EMBL" id="RLV71482.1"/>
    </source>
</evidence>
<organism evidence="1 2">
    <name type="scientific">Chloebia gouldiae</name>
    <name type="common">Gouldian finch</name>
    <name type="synonym">Erythrura gouldiae</name>
    <dbReference type="NCBI Taxonomy" id="44316"/>
    <lineage>
        <taxon>Eukaryota</taxon>
        <taxon>Metazoa</taxon>
        <taxon>Chordata</taxon>
        <taxon>Craniata</taxon>
        <taxon>Vertebrata</taxon>
        <taxon>Euteleostomi</taxon>
        <taxon>Archelosauria</taxon>
        <taxon>Archosauria</taxon>
        <taxon>Dinosauria</taxon>
        <taxon>Saurischia</taxon>
        <taxon>Theropoda</taxon>
        <taxon>Coelurosauria</taxon>
        <taxon>Aves</taxon>
        <taxon>Neognathae</taxon>
        <taxon>Neoaves</taxon>
        <taxon>Telluraves</taxon>
        <taxon>Australaves</taxon>
        <taxon>Passeriformes</taxon>
        <taxon>Passeroidea</taxon>
        <taxon>Passeridae</taxon>
        <taxon>Chloebia</taxon>
    </lineage>
</organism>
<reference evidence="1 2" key="1">
    <citation type="journal article" date="2018" name="Proc. R. Soc. B">
        <title>A non-coding region near Follistatin controls head colour polymorphism in the Gouldian finch.</title>
        <authorList>
            <person name="Toomey M.B."/>
            <person name="Marques C.I."/>
            <person name="Andrade P."/>
            <person name="Araujo P.M."/>
            <person name="Sabatino S."/>
            <person name="Gazda M.A."/>
            <person name="Afonso S."/>
            <person name="Lopes R.J."/>
            <person name="Corbo J.C."/>
            <person name="Carneiro M."/>
        </authorList>
    </citation>
    <scope>NUCLEOTIDE SEQUENCE [LARGE SCALE GENOMIC DNA]</scope>
    <source>
        <strain evidence="1">Red01</strain>
        <tissue evidence="1">Muscle</tissue>
    </source>
</reference>
<evidence type="ECO:0000313" key="2">
    <source>
        <dbReference type="Proteomes" id="UP000276834"/>
    </source>
</evidence>
<dbReference type="AlphaFoldDB" id="A0A3L8QWT5"/>
<gene>
    <name evidence="1" type="ORF">DV515_00017404</name>
</gene>
<proteinExistence type="predicted"/>
<accession>A0A3L8QWT5</accession>
<keyword evidence="2" id="KW-1185">Reference proteome</keyword>
<comment type="caution">
    <text evidence="1">The sequence shown here is derived from an EMBL/GenBank/DDBJ whole genome shotgun (WGS) entry which is preliminary data.</text>
</comment>
<dbReference type="Proteomes" id="UP000276834">
    <property type="component" value="Unassembled WGS sequence"/>
</dbReference>
<name>A0A3L8QWT5_CHLGU</name>